<comment type="subcellular location">
    <subcellularLocation>
        <location evidence="1">Membrane</location>
        <topology evidence="1">Multi-pass membrane protein</topology>
    </subcellularLocation>
</comment>
<dbReference type="Proteomes" id="UP000184356">
    <property type="component" value="Unassembled WGS sequence"/>
</dbReference>
<feature type="transmembrane region" description="Helical" evidence="6">
    <location>
        <begin position="321"/>
        <end position="339"/>
    </location>
</feature>
<dbReference type="InterPro" id="IPR036259">
    <property type="entry name" value="MFS_trans_sf"/>
</dbReference>
<evidence type="ECO:0000256" key="6">
    <source>
        <dbReference type="SAM" id="Phobius"/>
    </source>
</evidence>
<evidence type="ECO:0000256" key="5">
    <source>
        <dbReference type="ARBA" id="ARBA00023136"/>
    </source>
</evidence>
<evidence type="ECO:0000313" key="9">
    <source>
        <dbReference type="Proteomes" id="UP000184356"/>
    </source>
</evidence>
<keyword evidence="5 6" id="KW-0472">Membrane</keyword>
<feature type="transmembrane region" description="Helical" evidence="6">
    <location>
        <begin position="846"/>
        <end position="866"/>
    </location>
</feature>
<feature type="transmembrane region" description="Helical" evidence="6">
    <location>
        <begin position="456"/>
        <end position="478"/>
    </location>
</feature>
<sequence length="998" mass="110825">MADCYQRIEKFQVLQIALEEQGLELTPDGRYVRWASNNPKHPRNWNKLRKAYDIGLIIFLEFYTTAINASGATAAKDALHEFDTDLTFAIFLFVSTYCLAQALGNVIFPPYSEAFGRKRLYVISAALFSGFSIMIAAVPSMGAMVAGRVLTGLVSAVPTVIVTGSIEDMFNARDRIWLVFAYMVVANFAVASGPVMSGYITAQLGWRWVFYISGIVTGFAAVLLLGIRESRPSLLLTWEVDKLRQVTGDMSLQELNPDTVPNLGEFMREGLLRPVRLFFTEPIVCACSLMSGWSVALLYLFTESLPTIYESMGFGQQESNLPFIAMGMGFIPSIVVRLMDQRVAAQRHREGLPLLPENKLVGIALGAPFLAIGLWWFAWMVPPAVPGIHWFTTFIPLFFIGFAIYEFGTVLSGYLADSYNSYAASAFAAMSLARSFLSALFPLIAPKMFGALGSNVALSILASGALAFCPVPFVFRYYGQRLRERSKFAQYSLQENSPKASDAEETDLSGDRHKERLAQFEDPDEGLSEEERAKIDRALLWKLDLKLVPWLSLLYLISFLDRTNIGNAKLVHLERDLGMSESQYNAALTIFFVSYSIFEPLTNVLLKRLRPSIFIPIIMVLWGICMMCMGFVHNWAGLMAVRWFLGLTEAGLFPGVGYFLSCWYKRSEFGVRMAIFFSAAALAGSFGGLLAAAIALMDGLGGKAGWAWIFILEGLATIAIGVLSFWMVYDFPDEARFLSDDDRKRVLRRLASDQQASAEHENFKMAYFWNSVKDWKTYTGMIIYMGADGCLYAFSLFVPTNVIPGRLMNPGYADIHAQLLSVPPYAAAAIITVAIGFIADRTRQRGICNMLVSFLGITGFAMLLGAKSAGARYAGTFLGAMGIYPAIANTISWTSNNVEGVYKRGVTLGFVIGWGNLNGIVSSNIYRGADKPNFYPGHGTVLAYLVLFQFGGSLLQYILLRKENTKRRRGDREHWMVGLDQGDIQLLGDKKPNFIYTL</sequence>
<evidence type="ECO:0000256" key="2">
    <source>
        <dbReference type="ARBA" id="ARBA00022448"/>
    </source>
</evidence>
<dbReference type="EMBL" id="KV878583">
    <property type="protein sequence ID" value="OJJ62305.1"/>
    <property type="molecule type" value="Genomic_DNA"/>
</dbReference>
<feature type="transmembrane region" description="Helical" evidence="6">
    <location>
        <begin position="822"/>
        <end position="839"/>
    </location>
</feature>
<evidence type="ECO:0000256" key="4">
    <source>
        <dbReference type="ARBA" id="ARBA00022989"/>
    </source>
</evidence>
<evidence type="ECO:0000313" key="8">
    <source>
        <dbReference type="EMBL" id="OJJ62305.1"/>
    </source>
</evidence>
<dbReference type="FunFam" id="1.20.1250.20:FF:000034">
    <property type="entry name" value="MFS general substrate transporter"/>
    <property type="match status" value="1"/>
</dbReference>
<dbReference type="FunFam" id="1.20.1250.20:FF:000475">
    <property type="entry name" value="MFS multidrug transporter, putative"/>
    <property type="match status" value="1"/>
</dbReference>
<dbReference type="InterPro" id="IPR020846">
    <property type="entry name" value="MFS_dom"/>
</dbReference>
<feature type="transmembrane region" description="Helical" evidence="6">
    <location>
        <begin position="277"/>
        <end position="301"/>
    </location>
</feature>
<dbReference type="Gene3D" id="1.20.1250.20">
    <property type="entry name" value="MFS general substrate transporter like domains"/>
    <property type="match status" value="2"/>
</dbReference>
<dbReference type="GO" id="GO:0016020">
    <property type="term" value="C:membrane"/>
    <property type="evidence" value="ECO:0007669"/>
    <property type="project" value="UniProtKB-SubCell"/>
</dbReference>
<feature type="transmembrane region" description="Helical" evidence="6">
    <location>
        <begin position="176"/>
        <end position="196"/>
    </location>
</feature>
<feature type="transmembrane region" description="Helical" evidence="6">
    <location>
        <begin position="781"/>
        <end position="802"/>
    </location>
</feature>
<reference evidence="9" key="1">
    <citation type="journal article" date="2017" name="Genome Biol.">
        <title>Comparative genomics reveals high biological diversity and specific adaptations in the industrially and medically important fungal genus Aspergillus.</title>
        <authorList>
            <person name="de Vries R.P."/>
            <person name="Riley R."/>
            <person name="Wiebenga A."/>
            <person name="Aguilar-Osorio G."/>
            <person name="Amillis S."/>
            <person name="Uchima C.A."/>
            <person name="Anderluh G."/>
            <person name="Asadollahi M."/>
            <person name="Askin M."/>
            <person name="Barry K."/>
            <person name="Battaglia E."/>
            <person name="Bayram O."/>
            <person name="Benocci T."/>
            <person name="Braus-Stromeyer S.A."/>
            <person name="Caldana C."/>
            <person name="Canovas D."/>
            <person name="Cerqueira G.C."/>
            <person name="Chen F."/>
            <person name="Chen W."/>
            <person name="Choi C."/>
            <person name="Clum A."/>
            <person name="Dos Santos R.A."/>
            <person name="Damasio A.R."/>
            <person name="Diallinas G."/>
            <person name="Emri T."/>
            <person name="Fekete E."/>
            <person name="Flipphi M."/>
            <person name="Freyberg S."/>
            <person name="Gallo A."/>
            <person name="Gournas C."/>
            <person name="Habgood R."/>
            <person name="Hainaut M."/>
            <person name="Harispe M.L."/>
            <person name="Henrissat B."/>
            <person name="Hilden K.S."/>
            <person name="Hope R."/>
            <person name="Hossain A."/>
            <person name="Karabika E."/>
            <person name="Karaffa L."/>
            <person name="Karanyi Z."/>
            <person name="Krasevec N."/>
            <person name="Kuo A."/>
            <person name="Kusch H."/>
            <person name="LaButti K."/>
            <person name="Lagendijk E.L."/>
            <person name="Lapidus A."/>
            <person name="Levasseur A."/>
            <person name="Lindquist E."/>
            <person name="Lipzen A."/>
            <person name="Logrieco A.F."/>
            <person name="MacCabe A."/>
            <person name="Maekelae M.R."/>
            <person name="Malavazi I."/>
            <person name="Melin P."/>
            <person name="Meyer V."/>
            <person name="Mielnichuk N."/>
            <person name="Miskei M."/>
            <person name="Molnar A.P."/>
            <person name="Mule G."/>
            <person name="Ngan C.Y."/>
            <person name="Orejas M."/>
            <person name="Orosz E."/>
            <person name="Ouedraogo J.P."/>
            <person name="Overkamp K.M."/>
            <person name="Park H.-S."/>
            <person name="Perrone G."/>
            <person name="Piumi F."/>
            <person name="Punt P.J."/>
            <person name="Ram A.F."/>
            <person name="Ramon A."/>
            <person name="Rauscher S."/>
            <person name="Record E."/>
            <person name="Riano-Pachon D.M."/>
            <person name="Robert V."/>
            <person name="Roehrig J."/>
            <person name="Ruller R."/>
            <person name="Salamov A."/>
            <person name="Salih N.S."/>
            <person name="Samson R.A."/>
            <person name="Sandor E."/>
            <person name="Sanguinetti M."/>
            <person name="Schuetze T."/>
            <person name="Sepcic K."/>
            <person name="Shelest E."/>
            <person name="Sherlock G."/>
            <person name="Sophianopoulou V."/>
            <person name="Squina F.M."/>
            <person name="Sun H."/>
            <person name="Susca A."/>
            <person name="Todd R.B."/>
            <person name="Tsang A."/>
            <person name="Unkles S.E."/>
            <person name="van de Wiele N."/>
            <person name="van Rossen-Uffink D."/>
            <person name="Oliveira J.V."/>
            <person name="Vesth T.C."/>
            <person name="Visser J."/>
            <person name="Yu J.-H."/>
            <person name="Zhou M."/>
            <person name="Andersen M.R."/>
            <person name="Archer D.B."/>
            <person name="Baker S.E."/>
            <person name="Benoit I."/>
            <person name="Brakhage A.A."/>
            <person name="Braus G.H."/>
            <person name="Fischer R."/>
            <person name="Frisvad J.C."/>
            <person name="Goldman G.H."/>
            <person name="Houbraken J."/>
            <person name="Oakley B."/>
            <person name="Pocsi I."/>
            <person name="Scazzocchio C."/>
            <person name="Seiboth B."/>
            <person name="vanKuyk P.A."/>
            <person name="Wortman J."/>
            <person name="Dyer P.S."/>
            <person name="Grigoriev I.V."/>
        </authorList>
    </citation>
    <scope>NUCLEOTIDE SEQUENCE [LARGE SCALE GENOMIC DNA]</scope>
    <source>
        <strain evidence="9">CBS 593.65</strain>
    </source>
</reference>
<evidence type="ECO:0000256" key="3">
    <source>
        <dbReference type="ARBA" id="ARBA00022692"/>
    </source>
</evidence>
<feature type="transmembrane region" description="Helical" evidence="6">
    <location>
        <begin position="120"/>
        <end position="139"/>
    </location>
</feature>
<feature type="transmembrane region" description="Helical" evidence="6">
    <location>
        <begin position="941"/>
        <end position="960"/>
    </location>
</feature>
<feature type="transmembrane region" description="Helical" evidence="6">
    <location>
        <begin position="360"/>
        <end position="378"/>
    </location>
</feature>
<dbReference type="PANTHER" id="PTHR43791">
    <property type="entry name" value="PERMEASE-RELATED"/>
    <property type="match status" value="1"/>
</dbReference>
<feature type="domain" description="Major facilitator superfamily (MFS) profile" evidence="7">
    <location>
        <begin position="50"/>
        <end position="482"/>
    </location>
</feature>
<name>A0A1L9TSG7_9EURO</name>
<feature type="transmembrane region" description="Helical" evidence="6">
    <location>
        <begin position="641"/>
        <end position="661"/>
    </location>
</feature>
<feature type="transmembrane region" description="Helical" evidence="6">
    <location>
        <begin position="422"/>
        <end position="444"/>
    </location>
</feature>
<dbReference type="PROSITE" id="PS50850">
    <property type="entry name" value="MFS"/>
    <property type="match status" value="2"/>
</dbReference>
<gene>
    <name evidence="8" type="ORF">ASPSYDRAFT_55203</name>
</gene>
<dbReference type="OrthoDB" id="2962993at2759"/>
<keyword evidence="3 6" id="KW-0812">Transmembrane</keyword>
<dbReference type="PANTHER" id="PTHR43791:SF19">
    <property type="entry name" value="TRANSPORTER, PUTATIVE (AFU_ORTHOLOGUE AFUA_1G01812)-RELATED"/>
    <property type="match status" value="1"/>
</dbReference>
<keyword evidence="9" id="KW-1185">Reference proteome</keyword>
<evidence type="ECO:0000256" key="1">
    <source>
        <dbReference type="ARBA" id="ARBA00004141"/>
    </source>
</evidence>
<proteinExistence type="predicted"/>
<feature type="transmembrane region" description="Helical" evidence="6">
    <location>
        <begin position="86"/>
        <end position="108"/>
    </location>
</feature>
<feature type="transmembrane region" description="Helical" evidence="6">
    <location>
        <begin position="905"/>
        <end position="926"/>
    </location>
</feature>
<dbReference type="GeneID" id="63765070"/>
<feature type="transmembrane region" description="Helical" evidence="6">
    <location>
        <begin position="872"/>
        <end position="893"/>
    </location>
</feature>
<feature type="transmembrane region" description="Helical" evidence="6">
    <location>
        <begin position="390"/>
        <end position="415"/>
    </location>
</feature>
<dbReference type="AlphaFoldDB" id="A0A1L9TSG7"/>
<feature type="transmembrane region" description="Helical" evidence="6">
    <location>
        <begin position="585"/>
        <end position="606"/>
    </location>
</feature>
<feature type="domain" description="Major facilitator superfamily (MFS) profile" evidence="7">
    <location>
        <begin position="547"/>
        <end position="964"/>
    </location>
</feature>
<dbReference type="Pfam" id="PF07690">
    <property type="entry name" value="MFS_1"/>
    <property type="match status" value="2"/>
</dbReference>
<dbReference type="SUPFAM" id="SSF103473">
    <property type="entry name" value="MFS general substrate transporter"/>
    <property type="match status" value="2"/>
</dbReference>
<accession>A0A1L9TSG7</accession>
<feature type="transmembrane region" description="Helical" evidence="6">
    <location>
        <begin position="673"/>
        <end position="694"/>
    </location>
</feature>
<dbReference type="STRING" id="1036612.A0A1L9TSG7"/>
<keyword evidence="4 6" id="KW-1133">Transmembrane helix</keyword>
<dbReference type="FunFam" id="1.20.1250.20:FF:000068">
    <property type="entry name" value="MFS general substrate transporter"/>
    <property type="match status" value="1"/>
</dbReference>
<dbReference type="GO" id="GO:0022857">
    <property type="term" value="F:transmembrane transporter activity"/>
    <property type="evidence" value="ECO:0007669"/>
    <property type="project" value="InterPro"/>
</dbReference>
<feature type="transmembrane region" description="Helical" evidence="6">
    <location>
        <begin position="706"/>
        <end position="729"/>
    </location>
</feature>
<feature type="transmembrane region" description="Helical" evidence="6">
    <location>
        <begin position="613"/>
        <end position="635"/>
    </location>
</feature>
<feature type="transmembrane region" description="Helical" evidence="6">
    <location>
        <begin position="51"/>
        <end position="74"/>
    </location>
</feature>
<dbReference type="RefSeq" id="XP_040706111.1">
    <property type="nucleotide sequence ID" value="XM_040848997.1"/>
</dbReference>
<organism evidence="8 9">
    <name type="scientific">Aspergillus sydowii CBS 593.65</name>
    <dbReference type="NCBI Taxonomy" id="1036612"/>
    <lineage>
        <taxon>Eukaryota</taxon>
        <taxon>Fungi</taxon>
        <taxon>Dikarya</taxon>
        <taxon>Ascomycota</taxon>
        <taxon>Pezizomycotina</taxon>
        <taxon>Eurotiomycetes</taxon>
        <taxon>Eurotiomycetidae</taxon>
        <taxon>Eurotiales</taxon>
        <taxon>Aspergillaceae</taxon>
        <taxon>Aspergillus</taxon>
        <taxon>Aspergillus subgen. Nidulantes</taxon>
    </lineage>
</organism>
<protein>
    <recommendedName>
        <fullName evidence="7">Major facilitator superfamily (MFS) profile domain-containing protein</fullName>
    </recommendedName>
</protein>
<keyword evidence="2" id="KW-0813">Transport</keyword>
<feature type="transmembrane region" description="Helical" evidence="6">
    <location>
        <begin position="208"/>
        <end position="227"/>
    </location>
</feature>
<evidence type="ECO:0000259" key="7">
    <source>
        <dbReference type="PROSITE" id="PS50850"/>
    </source>
</evidence>
<dbReference type="InterPro" id="IPR011701">
    <property type="entry name" value="MFS"/>
</dbReference>
<dbReference type="VEuPathDB" id="FungiDB:ASPSYDRAFT_55203"/>
<feature type="transmembrane region" description="Helical" evidence="6">
    <location>
        <begin position="145"/>
        <end position="164"/>
    </location>
</feature>
<feature type="transmembrane region" description="Helical" evidence="6">
    <location>
        <begin position="547"/>
        <end position="565"/>
    </location>
</feature>